<dbReference type="EMBL" id="JADYXP020000020">
    <property type="protein sequence ID" value="KAL0104389.1"/>
    <property type="molecule type" value="Genomic_DNA"/>
</dbReference>
<gene>
    <name evidence="1" type="ORF">PUN28_017240</name>
</gene>
<accession>A0AAW2EPP2</accession>
<protein>
    <submittedName>
        <fullName evidence="1">Uncharacterized protein</fullName>
    </submittedName>
</protein>
<evidence type="ECO:0000313" key="2">
    <source>
        <dbReference type="Proteomes" id="UP001430953"/>
    </source>
</evidence>
<evidence type="ECO:0000313" key="1">
    <source>
        <dbReference type="EMBL" id="KAL0104389.1"/>
    </source>
</evidence>
<keyword evidence="2" id="KW-1185">Reference proteome</keyword>
<dbReference type="AlphaFoldDB" id="A0AAW2EPP2"/>
<dbReference type="Proteomes" id="UP001430953">
    <property type="component" value="Unassembled WGS sequence"/>
</dbReference>
<comment type="caution">
    <text evidence="1">The sequence shown here is derived from an EMBL/GenBank/DDBJ whole genome shotgun (WGS) entry which is preliminary data.</text>
</comment>
<sequence length="112" mass="12832">MVILLRRYASTKFRDLENNLRTKSSCVRNCNMSDDYIISEKQTRDTVRCNLVCDILACTRETCKAAARDVAVGCNSSLRKVNGATTNFLLTYARLIDFLIIRRYSDLAREPK</sequence>
<proteinExistence type="predicted"/>
<name>A0AAW2EPP2_9HYME</name>
<organism evidence="1 2">
    <name type="scientific">Cardiocondyla obscurior</name>
    <dbReference type="NCBI Taxonomy" id="286306"/>
    <lineage>
        <taxon>Eukaryota</taxon>
        <taxon>Metazoa</taxon>
        <taxon>Ecdysozoa</taxon>
        <taxon>Arthropoda</taxon>
        <taxon>Hexapoda</taxon>
        <taxon>Insecta</taxon>
        <taxon>Pterygota</taxon>
        <taxon>Neoptera</taxon>
        <taxon>Endopterygota</taxon>
        <taxon>Hymenoptera</taxon>
        <taxon>Apocrita</taxon>
        <taxon>Aculeata</taxon>
        <taxon>Formicoidea</taxon>
        <taxon>Formicidae</taxon>
        <taxon>Myrmicinae</taxon>
        <taxon>Cardiocondyla</taxon>
    </lineage>
</organism>
<reference evidence="1 2" key="1">
    <citation type="submission" date="2023-03" db="EMBL/GenBank/DDBJ databases">
        <title>High recombination rates correlate with genetic variation in Cardiocondyla obscurior ants.</title>
        <authorList>
            <person name="Errbii M."/>
        </authorList>
    </citation>
    <scope>NUCLEOTIDE SEQUENCE [LARGE SCALE GENOMIC DNA]</scope>
    <source>
        <strain evidence="1">Alpha-2009</strain>
        <tissue evidence="1">Whole body</tissue>
    </source>
</reference>